<dbReference type="EMBL" id="JAQNDM010000002">
    <property type="protein sequence ID" value="MDC0709143.1"/>
    <property type="molecule type" value="Genomic_DNA"/>
</dbReference>
<evidence type="ECO:0000313" key="3">
    <source>
        <dbReference type="Proteomes" id="UP001221838"/>
    </source>
</evidence>
<keyword evidence="1" id="KW-0812">Transmembrane</keyword>
<name>A0ABT5D8J1_9BACT</name>
<accession>A0ABT5D8J1</accession>
<keyword evidence="1" id="KW-0472">Membrane</keyword>
<comment type="caution">
    <text evidence="2">The sequence shown here is derived from an EMBL/GenBank/DDBJ whole genome shotgun (WGS) entry which is preliminary data.</text>
</comment>
<keyword evidence="3" id="KW-1185">Reference proteome</keyword>
<reference evidence="2 3" key="1">
    <citation type="submission" date="2022-11" db="EMBL/GenBank/DDBJ databases">
        <title>Minimal conservation of predation-associated metabolite biosynthetic gene clusters underscores biosynthetic potential of Myxococcota including descriptions for ten novel species: Archangium lansinium sp. nov., Myxococcus landrumus sp. nov., Nannocystis bai.</title>
        <authorList>
            <person name="Ahearne A."/>
            <person name="Stevens C."/>
            <person name="Dowd S."/>
        </authorList>
    </citation>
    <scope>NUCLEOTIDE SEQUENCE [LARGE SCALE GENOMIC DNA]</scope>
    <source>
        <strain evidence="2 3">NCWAL01</strain>
    </source>
</reference>
<dbReference type="Proteomes" id="UP001221838">
    <property type="component" value="Unassembled WGS sequence"/>
</dbReference>
<dbReference type="RefSeq" id="WP_272137435.1">
    <property type="nucleotide sequence ID" value="NZ_JAQNDM010000002.1"/>
</dbReference>
<organism evidence="2 3">
    <name type="scientific">Stigmatella ashevillensis</name>
    <dbReference type="NCBI Taxonomy" id="2995309"/>
    <lineage>
        <taxon>Bacteria</taxon>
        <taxon>Pseudomonadati</taxon>
        <taxon>Myxococcota</taxon>
        <taxon>Myxococcia</taxon>
        <taxon>Myxococcales</taxon>
        <taxon>Cystobacterineae</taxon>
        <taxon>Archangiaceae</taxon>
        <taxon>Stigmatella</taxon>
    </lineage>
</organism>
<gene>
    <name evidence="2" type="ORF">POL68_11775</name>
</gene>
<sequence>MKRRELPQVVAFDFVRRSDGAVGATVAGSTDLVCEPPHLMVLNIDEDDEPEVYFTTCDESGFVDYRGAGQLVAVELSEQEAAQLRATDSFWFSEVQSGGWRLLSVGTLCIVLGFAGLGATVLFSRRTRK</sequence>
<protein>
    <submittedName>
        <fullName evidence="2">Uncharacterized protein</fullName>
    </submittedName>
</protein>
<proteinExistence type="predicted"/>
<keyword evidence="1" id="KW-1133">Transmembrane helix</keyword>
<feature type="transmembrane region" description="Helical" evidence="1">
    <location>
        <begin position="100"/>
        <end position="123"/>
    </location>
</feature>
<evidence type="ECO:0000313" key="2">
    <source>
        <dbReference type="EMBL" id="MDC0709143.1"/>
    </source>
</evidence>
<evidence type="ECO:0000256" key="1">
    <source>
        <dbReference type="SAM" id="Phobius"/>
    </source>
</evidence>